<reference evidence="3" key="1">
    <citation type="journal article" date="2006" name="BMC Biol.">
        <title>Exopolysaccharide-associated protein sorting in environmental organisms: the PEP-CTERM/EpsH system. Application of a novel phylogenetic profiling heuristic.</title>
        <authorList>
            <person name="Haft D.H."/>
            <person name="Paulsen I.T."/>
            <person name="Ward N."/>
            <person name="Selengut J.D."/>
        </authorList>
    </citation>
    <scope>NUCLEOTIDE SEQUENCE</scope>
</reference>
<evidence type="ECO:0000259" key="1">
    <source>
        <dbReference type="Pfam" id="PF07589"/>
    </source>
</evidence>
<dbReference type="AlphaFoldDB" id="A0A8B6X4K0"/>
<evidence type="ECO:0000313" key="3">
    <source>
        <dbReference type="RefSeq" id="WP_028311689.1"/>
    </source>
</evidence>
<feature type="domain" description="Ice-binding protein C-terminal" evidence="1">
    <location>
        <begin position="113"/>
        <end position="136"/>
    </location>
</feature>
<name>A0A8B6X4K0_9BURK</name>
<reference evidence="3" key="2">
    <citation type="submission" date="2025-08" db="UniProtKB">
        <authorList>
            <consortium name="RefSeq"/>
        </authorList>
    </citation>
    <scope>IDENTIFICATION</scope>
</reference>
<dbReference type="Proteomes" id="UP000675920">
    <property type="component" value="Unplaced"/>
</dbReference>
<dbReference type="InterPro" id="IPR013424">
    <property type="entry name" value="Ice-binding_C"/>
</dbReference>
<dbReference type="Pfam" id="PF07589">
    <property type="entry name" value="PEP-CTERM"/>
    <property type="match status" value="1"/>
</dbReference>
<proteinExistence type="predicted"/>
<sequence>MFFLQARSGDLGFTVGRGTGLMLEFGYGARVLGDAAVSGGAIYAASVSMSEDNALANAAVLWFDYHESTPNADGAMDVYSDTGSVMLSNTTDADISSGLRFDFVAQGTRAVTAVPEPDAMLLGGIAGLGALTARRRQRRQVG</sequence>
<organism evidence="2 3">
    <name type="scientific">Derxia gummosa DSM 723</name>
    <dbReference type="NCBI Taxonomy" id="1121388"/>
    <lineage>
        <taxon>Bacteria</taxon>
        <taxon>Pseudomonadati</taxon>
        <taxon>Pseudomonadota</taxon>
        <taxon>Betaproteobacteria</taxon>
        <taxon>Burkholderiales</taxon>
        <taxon>Alcaligenaceae</taxon>
        <taxon>Derxia</taxon>
    </lineage>
</organism>
<protein>
    <submittedName>
        <fullName evidence="3">PEP-CTERM sorting domain-containing protein</fullName>
    </submittedName>
</protein>
<accession>A0A8B6X4K0</accession>
<keyword evidence="2" id="KW-1185">Reference proteome</keyword>
<evidence type="ECO:0000313" key="2">
    <source>
        <dbReference type="Proteomes" id="UP000675920"/>
    </source>
</evidence>
<dbReference type="RefSeq" id="WP_028311689.1">
    <property type="nucleotide sequence ID" value="NZ_AXWS01000013.1"/>
</dbReference>